<reference evidence="2" key="5">
    <citation type="journal article" date="2021" name="G3 (Bethesda)">
        <title>Aegilops tauschii genome assembly Aet v5.0 features greater sequence contiguity and improved annotation.</title>
        <authorList>
            <person name="Wang L."/>
            <person name="Zhu T."/>
            <person name="Rodriguez J.C."/>
            <person name="Deal K.R."/>
            <person name="Dubcovsky J."/>
            <person name="McGuire P.E."/>
            <person name="Lux T."/>
            <person name="Spannagl M."/>
            <person name="Mayer K.F.X."/>
            <person name="Baldrich P."/>
            <person name="Meyers B.C."/>
            <person name="Huo N."/>
            <person name="Gu Y.Q."/>
            <person name="Zhou H."/>
            <person name="Devos K.M."/>
            <person name="Bennetzen J.L."/>
            <person name="Unver T."/>
            <person name="Budak H."/>
            <person name="Gulick P.J."/>
            <person name="Galiba G."/>
            <person name="Kalapos B."/>
            <person name="Nelson D.R."/>
            <person name="Li P."/>
            <person name="You F.M."/>
            <person name="Luo M.C."/>
            <person name="Dvorak J."/>
        </authorList>
    </citation>
    <scope>NUCLEOTIDE SEQUENCE [LARGE SCALE GENOMIC DNA]</scope>
    <source>
        <strain evidence="2">cv. AL8/78</strain>
    </source>
</reference>
<organism evidence="2 3">
    <name type="scientific">Aegilops tauschii subsp. strangulata</name>
    <name type="common">Goatgrass</name>
    <dbReference type="NCBI Taxonomy" id="200361"/>
    <lineage>
        <taxon>Eukaryota</taxon>
        <taxon>Viridiplantae</taxon>
        <taxon>Streptophyta</taxon>
        <taxon>Embryophyta</taxon>
        <taxon>Tracheophyta</taxon>
        <taxon>Spermatophyta</taxon>
        <taxon>Magnoliopsida</taxon>
        <taxon>Liliopsida</taxon>
        <taxon>Poales</taxon>
        <taxon>Poaceae</taxon>
        <taxon>BOP clade</taxon>
        <taxon>Pooideae</taxon>
        <taxon>Triticodae</taxon>
        <taxon>Triticeae</taxon>
        <taxon>Triticinae</taxon>
        <taxon>Aegilops</taxon>
    </lineage>
</organism>
<evidence type="ECO:0000313" key="2">
    <source>
        <dbReference type="EnsemblPlants" id="AET2Gv20273500.7"/>
    </source>
</evidence>
<name>A0A453AVS9_AEGTS</name>
<evidence type="ECO:0000313" key="3">
    <source>
        <dbReference type="Proteomes" id="UP000015105"/>
    </source>
</evidence>
<sequence>MRWVCRRSTKLVYSNAFSGECFLIYWVCWLKEFHNTNVCYPNHGSSFLRAGLEELEDGDDDASEMSEDLEGDGDDSETSGDDSEISEDDVEEDGDED</sequence>
<accession>A0A453AVS9</accession>
<proteinExistence type="predicted"/>
<evidence type="ECO:0000256" key="1">
    <source>
        <dbReference type="SAM" id="MobiDB-lite"/>
    </source>
</evidence>
<dbReference type="Gramene" id="AET2Gv20273500.7">
    <property type="protein sequence ID" value="AET2Gv20273500.7"/>
    <property type="gene ID" value="AET2Gv20273500"/>
</dbReference>
<reference evidence="3" key="1">
    <citation type="journal article" date="2014" name="Science">
        <title>Ancient hybridizations among the ancestral genomes of bread wheat.</title>
        <authorList>
            <consortium name="International Wheat Genome Sequencing Consortium,"/>
            <person name="Marcussen T."/>
            <person name="Sandve S.R."/>
            <person name="Heier L."/>
            <person name="Spannagl M."/>
            <person name="Pfeifer M."/>
            <person name="Jakobsen K.S."/>
            <person name="Wulff B.B."/>
            <person name="Steuernagel B."/>
            <person name="Mayer K.F."/>
            <person name="Olsen O.A."/>
        </authorList>
    </citation>
    <scope>NUCLEOTIDE SEQUENCE [LARGE SCALE GENOMIC DNA]</scope>
    <source>
        <strain evidence="3">cv. AL8/78</strain>
    </source>
</reference>
<reference evidence="2" key="3">
    <citation type="journal article" date="2017" name="Nature">
        <title>Genome sequence of the progenitor of the wheat D genome Aegilops tauschii.</title>
        <authorList>
            <person name="Luo M.C."/>
            <person name="Gu Y.Q."/>
            <person name="Puiu D."/>
            <person name="Wang H."/>
            <person name="Twardziok S.O."/>
            <person name="Deal K.R."/>
            <person name="Huo N."/>
            <person name="Zhu T."/>
            <person name="Wang L."/>
            <person name="Wang Y."/>
            <person name="McGuire P.E."/>
            <person name="Liu S."/>
            <person name="Long H."/>
            <person name="Ramasamy R.K."/>
            <person name="Rodriguez J.C."/>
            <person name="Van S.L."/>
            <person name="Yuan L."/>
            <person name="Wang Z."/>
            <person name="Xia Z."/>
            <person name="Xiao L."/>
            <person name="Anderson O.D."/>
            <person name="Ouyang S."/>
            <person name="Liang Y."/>
            <person name="Zimin A.V."/>
            <person name="Pertea G."/>
            <person name="Qi P."/>
            <person name="Bennetzen J.L."/>
            <person name="Dai X."/>
            <person name="Dawson M.W."/>
            <person name="Muller H.G."/>
            <person name="Kugler K."/>
            <person name="Rivarola-Duarte L."/>
            <person name="Spannagl M."/>
            <person name="Mayer K.F.X."/>
            <person name="Lu F.H."/>
            <person name="Bevan M.W."/>
            <person name="Leroy P."/>
            <person name="Li P."/>
            <person name="You F.M."/>
            <person name="Sun Q."/>
            <person name="Liu Z."/>
            <person name="Lyons E."/>
            <person name="Wicker T."/>
            <person name="Salzberg S.L."/>
            <person name="Devos K.M."/>
            <person name="Dvorak J."/>
        </authorList>
    </citation>
    <scope>NUCLEOTIDE SEQUENCE [LARGE SCALE GENOMIC DNA]</scope>
    <source>
        <strain evidence="2">cv. AL8/78</strain>
    </source>
</reference>
<reference evidence="3" key="2">
    <citation type="journal article" date="2017" name="Nat. Plants">
        <title>The Aegilops tauschii genome reveals multiple impacts of transposons.</title>
        <authorList>
            <person name="Zhao G."/>
            <person name="Zou C."/>
            <person name="Li K."/>
            <person name="Wang K."/>
            <person name="Li T."/>
            <person name="Gao L."/>
            <person name="Zhang X."/>
            <person name="Wang H."/>
            <person name="Yang Z."/>
            <person name="Liu X."/>
            <person name="Jiang W."/>
            <person name="Mao L."/>
            <person name="Kong X."/>
            <person name="Jiao Y."/>
            <person name="Jia J."/>
        </authorList>
    </citation>
    <scope>NUCLEOTIDE SEQUENCE [LARGE SCALE GENOMIC DNA]</scope>
    <source>
        <strain evidence="3">cv. AL8/78</strain>
    </source>
</reference>
<dbReference type="EnsemblPlants" id="AET2Gv20273500.7">
    <property type="protein sequence ID" value="AET2Gv20273500.7"/>
    <property type="gene ID" value="AET2Gv20273500"/>
</dbReference>
<protein>
    <submittedName>
        <fullName evidence="2">Uncharacterized protein</fullName>
    </submittedName>
</protein>
<dbReference type="Proteomes" id="UP000015105">
    <property type="component" value="Chromosome 2D"/>
</dbReference>
<reference evidence="2" key="4">
    <citation type="submission" date="2019-03" db="UniProtKB">
        <authorList>
            <consortium name="EnsemblPlants"/>
        </authorList>
    </citation>
    <scope>IDENTIFICATION</scope>
</reference>
<dbReference type="AlphaFoldDB" id="A0A453AVS9"/>
<feature type="region of interest" description="Disordered" evidence="1">
    <location>
        <begin position="54"/>
        <end position="97"/>
    </location>
</feature>
<keyword evidence="3" id="KW-1185">Reference proteome</keyword>